<evidence type="ECO:0000313" key="2">
    <source>
        <dbReference type="RefSeq" id="XP_065653312.1"/>
    </source>
</evidence>
<dbReference type="Gene3D" id="2.30.30.140">
    <property type="match status" value="1"/>
</dbReference>
<keyword evidence="1" id="KW-1185">Reference proteome</keyword>
<dbReference type="Gene3D" id="2.40.50.90">
    <property type="match status" value="1"/>
</dbReference>
<evidence type="ECO:0000313" key="1">
    <source>
        <dbReference type="Proteomes" id="UP001652625"/>
    </source>
</evidence>
<sequence length="489" mass="55968">MDSVLKISELLYERSLEATQSVGELLLSVKKAKAACSIFTDTCLSHENWPDLKIFLSHQSNMLNEQEPNSQMLVSVSSLLKEDGTFHCRLIDNFTYNEKLLNDISNKLWWEIKDSTAKCIQPVPLNCPIFHFSTTYNMYVRGVVVSCHESQQNKYSVSYLDFGCTLNVNAETQFFLLPNEFQNQLKYPYQSLHCTLFDSSIKVSNVVQQKFSELTTNRVLKIEIKCTVTIANTSYLLVELRTIPDNLIVNYEITKIVKENVDEMVQNEEEPWCGDVFEGKTQNGILTEQSLNTKTKSYENLSLQTEHSQRLNSKPNFVIDQKLFRRCLKENIEFNDSMQHNGLHAGSSNQIGFDSFCETVTVEDMVNSGCNEEFFPRAILQRPPTIGYYDPYGTWFPETPIANMYINSNEVLNESHNSLSFKSNIENDITNNHITNVNFSDCSREINQDVRISNCGDLQNNMENTSCGNTSDNVEKELEKLLSSSDENH</sequence>
<proteinExistence type="predicted"/>
<dbReference type="Proteomes" id="UP001652625">
    <property type="component" value="Chromosome 05"/>
</dbReference>
<protein>
    <submittedName>
        <fullName evidence="2">Uncharacterized protein LOC136071818 isoform X2</fullName>
    </submittedName>
</protein>
<name>A0ABM4BVS1_HYDVU</name>
<dbReference type="RefSeq" id="XP_065653312.1">
    <property type="nucleotide sequence ID" value="XM_065797240.1"/>
</dbReference>
<accession>A0ABM4BVS1</accession>
<dbReference type="GeneID" id="136071818"/>
<dbReference type="InterPro" id="IPR035437">
    <property type="entry name" value="SNase_OB-fold_sf"/>
</dbReference>
<reference evidence="2" key="1">
    <citation type="submission" date="2025-08" db="UniProtKB">
        <authorList>
            <consortium name="RefSeq"/>
        </authorList>
    </citation>
    <scope>IDENTIFICATION</scope>
</reference>
<dbReference type="SUPFAM" id="SSF63748">
    <property type="entry name" value="Tudor/PWWP/MBT"/>
    <property type="match status" value="1"/>
</dbReference>
<organism evidence="1 2">
    <name type="scientific">Hydra vulgaris</name>
    <name type="common">Hydra</name>
    <name type="synonym">Hydra attenuata</name>
    <dbReference type="NCBI Taxonomy" id="6087"/>
    <lineage>
        <taxon>Eukaryota</taxon>
        <taxon>Metazoa</taxon>
        <taxon>Cnidaria</taxon>
        <taxon>Hydrozoa</taxon>
        <taxon>Hydroidolina</taxon>
        <taxon>Anthoathecata</taxon>
        <taxon>Aplanulata</taxon>
        <taxon>Hydridae</taxon>
        <taxon>Hydra</taxon>
    </lineage>
</organism>
<gene>
    <name evidence="2" type="primary">LOC136071818</name>
</gene>